<reference evidence="2 3" key="1">
    <citation type="submission" date="2015-12" db="EMBL/GenBank/DDBJ databases">
        <title>Genome sequence of Aneurinibacillus soli.</title>
        <authorList>
            <person name="Lee J.S."/>
            <person name="Lee K.C."/>
            <person name="Kim K.K."/>
            <person name="Lee B.W."/>
        </authorList>
    </citation>
    <scope>NUCLEOTIDE SEQUENCE [LARGE SCALE GENOMIC DNA]</scope>
    <source>
        <strain evidence="2 3">CB4</strain>
    </source>
</reference>
<dbReference type="AlphaFoldDB" id="A0A0U4NHK5"/>
<protein>
    <submittedName>
        <fullName evidence="2">Uncharacterized protein</fullName>
    </submittedName>
</protein>
<evidence type="ECO:0000313" key="3">
    <source>
        <dbReference type="Proteomes" id="UP000217696"/>
    </source>
</evidence>
<feature type="region of interest" description="Disordered" evidence="1">
    <location>
        <begin position="38"/>
        <end position="60"/>
    </location>
</feature>
<name>A0A0U4NHK5_9BACL</name>
<sequence length="60" mass="7350">MKFIENRRTIVPKRDMSVNKPAEVKTYILPPEELKKYRSMPQPEQERTYHTWERSSKWQG</sequence>
<feature type="compositionally biased region" description="Basic and acidic residues" evidence="1">
    <location>
        <begin position="44"/>
        <end position="60"/>
    </location>
</feature>
<dbReference type="EMBL" id="AP017312">
    <property type="protein sequence ID" value="BAU28228.1"/>
    <property type="molecule type" value="Genomic_DNA"/>
</dbReference>
<accession>A0A0U4NHK5</accession>
<proteinExistence type="predicted"/>
<dbReference type="RefSeq" id="WP_096466002.1">
    <property type="nucleotide sequence ID" value="NZ_AP017312.1"/>
</dbReference>
<evidence type="ECO:0000256" key="1">
    <source>
        <dbReference type="SAM" id="MobiDB-lite"/>
    </source>
</evidence>
<dbReference type="KEGG" id="asoc:CB4_02402"/>
<organism evidence="2 3">
    <name type="scientific">Aneurinibacillus soli</name>
    <dbReference type="NCBI Taxonomy" id="1500254"/>
    <lineage>
        <taxon>Bacteria</taxon>
        <taxon>Bacillati</taxon>
        <taxon>Bacillota</taxon>
        <taxon>Bacilli</taxon>
        <taxon>Bacillales</taxon>
        <taxon>Paenibacillaceae</taxon>
        <taxon>Aneurinibacillus group</taxon>
        <taxon>Aneurinibacillus</taxon>
    </lineage>
</organism>
<dbReference type="Proteomes" id="UP000217696">
    <property type="component" value="Chromosome"/>
</dbReference>
<keyword evidence="3" id="KW-1185">Reference proteome</keyword>
<gene>
    <name evidence="2" type="ORF">CB4_02402</name>
</gene>
<evidence type="ECO:0000313" key="2">
    <source>
        <dbReference type="EMBL" id="BAU28228.1"/>
    </source>
</evidence>